<name>A0A1V4QHF3_UNCW3</name>
<dbReference type="Pfam" id="PF13692">
    <property type="entry name" value="Glyco_trans_1_4"/>
    <property type="match status" value="1"/>
</dbReference>
<organism evidence="1 2">
    <name type="scientific">candidate division WOR-3 bacterium 4484_100</name>
    <dbReference type="NCBI Taxonomy" id="1936077"/>
    <lineage>
        <taxon>Bacteria</taxon>
        <taxon>Bacteria division WOR-3</taxon>
    </lineage>
</organism>
<dbReference type="PANTHER" id="PTHR12526:SF630">
    <property type="entry name" value="GLYCOSYLTRANSFERASE"/>
    <property type="match status" value="1"/>
</dbReference>
<comment type="caution">
    <text evidence="1">The sequence shown here is derived from an EMBL/GenBank/DDBJ whole genome shotgun (WGS) entry which is preliminary data.</text>
</comment>
<dbReference type="Proteomes" id="UP000191663">
    <property type="component" value="Unassembled WGS sequence"/>
</dbReference>
<dbReference type="Gene3D" id="3.40.50.2000">
    <property type="entry name" value="Glycogen Phosphorylase B"/>
    <property type="match status" value="1"/>
</dbReference>
<dbReference type="AlphaFoldDB" id="A0A1V4QHF3"/>
<dbReference type="SUPFAM" id="SSF53756">
    <property type="entry name" value="UDP-Glycosyltransferase/glycogen phosphorylase"/>
    <property type="match status" value="1"/>
</dbReference>
<evidence type="ECO:0000313" key="2">
    <source>
        <dbReference type="Proteomes" id="UP000191663"/>
    </source>
</evidence>
<reference evidence="2" key="1">
    <citation type="submission" date="2017-01" db="EMBL/GenBank/DDBJ databases">
        <title>Novel pathways for hydrocarbon cycling and metabolic interdependencies in hydrothermal sediment communities.</title>
        <authorList>
            <person name="Dombrowski N."/>
            <person name="Seitz K."/>
            <person name="Teske A."/>
            <person name="Baker B."/>
        </authorList>
    </citation>
    <scope>NUCLEOTIDE SEQUENCE [LARGE SCALE GENOMIC DNA]</scope>
</reference>
<dbReference type="CDD" id="cd03801">
    <property type="entry name" value="GT4_PimA-like"/>
    <property type="match status" value="1"/>
</dbReference>
<accession>A0A1V4QHF3</accession>
<sequence length="428" mass="49673">MMSDRIGKNVFIISATKIYNGNSAGAARIMNIARALSMEGTNVYLCSSTYNDEITFRKLLRISDKIFVVGKEGKRKLHKLNKLRDYVKIIVYYKYLLKIARFVKQISGDKAFYLYPTNDSSMDFMVIIVLRILNRFRVYCDINELRRASMHNIVLPNNPIKCLYRLLFFPIRYLKYLLAELLTGCYNGIIVISTNIENYFKKFNSNTIRIPILSDIRGDSFVKKPFYNKSKNFNIGFFGQLSLKKEGFELFYRALSMVKSNFSGFKLHLYGPFLNERERDLLLDVLPTKYNLKENIIYHGVIAQNDVFTEMQKNHLLILPRPLNLQTKYGFSTKLSEYLISGIPVLLTDVSDNSLYIKDGYNGFIVPAGDMFAMAKKILHIVNKYNNVVPQVCENAFKTAYNEFYYGLYGKRLLKFLFPNKKYGVLKG</sequence>
<gene>
    <name evidence="1" type="ORF">BXT86_01165</name>
</gene>
<protein>
    <submittedName>
        <fullName evidence="1">Uncharacterized protein</fullName>
    </submittedName>
</protein>
<proteinExistence type="predicted"/>
<evidence type="ECO:0000313" key="1">
    <source>
        <dbReference type="EMBL" id="OPX18437.1"/>
    </source>
</evidence>
<dbReference type="PANTHER" id="PTHR12526">
    <property type="entry name" value="GLYCOSYLTRANSFERASE"/>
    <property type="match status" value="1"/>
</dbReference>
<dbReference type="EMBL" id="MUKB01000014">
    <property type="protein sequence ID" value="OPX18437.1"/>
    <property type="molecule type" value="Genomic_DNA"/>
</dbReference>